<dbReference type="GO" id="GO:0005524">
    <property type="term" value="F:ATP binding"/>
    <property type="evidence" value="ECO:0007669"/>
    <property type="project" value="InterPro"/>
</dbReference>
<dbReference type="Proteomes" id="UP000004095">
    <property type="component" value="Unassembled WGS sequence"/>
</dbReference>
<dbReference type="InterPro" id="IPR006083">
    <property type="entry name" value="PRK/URK"/>
</dbReference>
<dbReference type="Pfam" id="PF00485">
    <property type="entry name" value="PRK"/>
    <property type="match status" value="1"/>
</dbReference>
<organism evidence="2 3">
    <name type="scientific">Microscilla marina ATCC 23134</name>
    <dbReference type="NCBI Taxonomy" id="313606"/>
    <lineage>
        <taxon>Bacteria</taxon>
        <taxon>Pseudomonadati</taxon>
        <taxon>Bacteroidota</taxon>
        <taxon>Cytophagia</taxon>
        <taxon>Cytophagales</taxon>
        <taxon>Microscillaceae</taxon>
        <taxon>Microscilla</taxon>
    </lineage>
</organism>
<dbReference type="Gene3D" id="3.40.50.300">
    <property type="entry name" value="P-loop containing nucleotide triphosphate hydrolases"/>
    <property type="match status" value="1"/>
</dbReference>
<dbReference type="AlphaFoldDB" id="A1ZPM0"/>
<name>A1ZPM0_MICM2</name>
<keyword evidence="2" id="KW-0418">Kinase</keyword>
<dbReference type="OrthoDB" id="9777642at2"/>
<dbReference type="RefSeq" id="WP_002699134.1">
    <property type="nucleotide sequence ID" value="NZ_AAWS01000021.1"/>
</dbReference>
<keyword evidence="2" id="KW-0808">Transferase</keyword>
<protein>
    <submittedName>
        <fullName evidence="2">Uridine kinase</fullName>
        <ecNumber evidence="2">2.7.1.48</ecNumber>
    </submittedName>
</protein>
<sequence length="209" mass="24338">MANKPFIVGVTGGSGAGKTFILNKLLENFSTEDVCLVSQDHYYHNRDLQPKDANGISNFDTPESIDLEQYLLDIQRLAAGKTVYKQEYTYNNPDVTPKMLEFKPAPIILVEGIFIFYHKPLNRVIDLKVFIDVEDHIRLKRRIIRDNEERGYGLDDVLYRYENHVIPTYKKYILPYKYDADIIVPNGKRVENGLDVLITFLKSKIYHYE</sequence>
<reference evidence="2 3" key="1">
    <citation type="submission" date="2007-01" db="EMBL/GenBank/DDBJ databases">
        <authorList>
            <person name="Haygood M."/>
            <person name="Podell S."/>
            <person name="Anderson C."/>
            <person name="Hopkinson B."/>
            <person name="Roe K."/>
            <person name="Barbeau K."/>
            <person name="Gaasterland T."/>
            <person name="Ferriera S."/>
            <person name="Johnson J."/>
            <person name="Kravitz S."/>
            <person name="Beeson K."/>
            <person name="Sutton G."/>
            <person name="Rogers Y.-H."/>
            <person name="Friedman R."/>
            <person name="Frazier M."/>
            <person name="Venter J.C."/>
        </authorList>
    </citation>
    <scope>NUCLEOTIDE SEQUENCE [LARGE SCALE GENOMIC DNA]</scope>
    <source>
        <strain evidence="2 3">ATCC 23134</strain>
    </source>
</reference>
<feature type="domain" description="Phosphoribulokinase/uridine kinase" evidence="1">
    <location>
        <begin position="7"/>
        <end position="189"/>
    </location>
</feature>
<accession>A1ZPM0</accession>
<evidence type="ECO:0000313" key="3">
    <source>
        <dbReference type="Proteomes" id="UP000004095"/>
    </source>
</evidence>
<comment type="caution">
    <text evidence="2">The sequence shown here is derived from an EMBL/GenBank/DDBJ whole genome shotgun (WGS) entry which is preliminary data.</text>
</comment>
<evidence type="ECO:0000259" key="1">
    <source>
        <dbReference type="Pfam" id="PF00485"/>
    </source>
</evidence>
<dbReference type="EC" id="2.7.1.48" evidence="2"/>
<gene>
    <name evidence="2" type="ORF">M23134_03828</name>
</gene>
<keyword evidence="3" id="KW-1185">Reference proteome</keyword>
<dbReference type="InterPro" id="IPR027417">
    <property type="entry name" value="P-loop_NTPase"/>
</dbReference>
<dbReference type="SUPFAM" id="SSF52540">
    <property type="entry name" value="P-loop containing nucleoside triphosphate hydrolases"/>
    <property type="match status" value="1"/>
</dbReference>
<dbReference type="GO" id="GO:0004849">
    <property type="term" value="F:uridine kinase activity"/>
    <property type="evidence" value="ECO:0007669"/>
    <property type="project" value="UniProtKB-EC"/>
</dbReference>
<dbReference type="PRINTS" id="PR00988">
    <property type="entry name" value="URIDINKINASE"/>
</dbReference>
<proteinExistence type="predicted"/>
<evidence type="ECO:0000313" key="2">
    <source>
        <dbReference type="EMBL" id="EAY27759.1"/>
    </source>
</evidence>
<dbReference type="eggNOG" id="COG0572">
    <property type="taxonomic scope" value="Bacteria"/>
</dbReference>
<dbReference type="EMBL" id="AAWS01000021">
    <property type="protein sequence ID" value="EAY27759.1"/>
    <property type="molecule type" value="Genomic_DNA"/>
</dbReference>
<dbReference type="PANTHER" id="PTHR10285">
    <property type="entry name" value="URIDINE KINASE"/>
    <property type="match status" value="1"/>
</dbReference>